<dbReference type="InterPro" id="IPR011453">
    <property type="entry name" value="DUF1559"/>
</dbReference>
<dbReference type="RefSeq" id="WP_246112452.1">
    <property type="nucleotide sequence ID" value="NZ_SJPK01000001.1"/>
</dbReference>
<dbReference type="Pfam" id="PF07596">
    <property type="entry name" value="SBP_bac_10"/>
    <property type="match status" value="1"/>
</dbReference>
<keyword evidence="4" id="KW-1185">Reference proteome</keyword>
<keyword evidence="1" id="KW-0472">Membrane</keyword>
<protein>
    <recommendedName>
        <fullName evidence="2">DUF1559 domain-containing protein</fullName>
    </recommendedName>
</protein>
<dbReference type="Proteomes" id="UP000318053">
    <property type="component" value="Unassembled WGS sequence"/>
</dbReference>
<accession>A0A5C5YKG3</accession>
<organism evidence="3 4">
    <name type="scientific">Allorhodopirellula solitaria</name>
    <dbReference type="NCBI Taxonomy" id="2527987"/>
    <lineage>
        <taxon>Bacteria</taxon>
        <taxon>Pseudomonadati</taxon>
        <taxon>Planctomycetota</taxon>
        <taxon>Planctomycetia</taxon>
        <taxon>Pirellulales</taxon>
        <taxon>Pirellulaceae</taxon>
        <taxon>Allorhodopirellula</taxon>
    </lineage>
</organism>
<dbReference type="InterPro" id="IPR027558">
    <property type="entry name" value="Pre_pil_HX9DG_C"/>
</dbReference>
<sequence>MTATDNHAGTFLGEVGVTNPFRFRVDRLLCSRCAAVGWAGSLARPLLAMPTPSNQSAAGTLAVHRAASSEPPVATRRRAFTLVELLVVIAIIGVLVGLLLPAVQAAREAMRRASCQNNLHQVALALHNYHSAMSRFPPGAIEVRPQVAGGKQFAWSAFVLPYLEQSSLAEQIDYSLPFDDPVNAAAAQTGVKAYLCPSTPRPEPRRGGLGATDYGGVYGERIVTTNNPPRGMMIHDRALGFRDILDGSSHTIMVTEDADFPDGQWINGRNLFDQAFAPNAAPAFENDMRSFHPGGVMTLFADGSTRFIVDQIDMEILAALCTRNGHEVTQDY</sequence>
<name>A0A5C5YKG3_9BACT</name>
<dbReference type="EMBL" id="SJPK01000001">
    <property type="protein sequence ID" value="TWT75415.1"/>
    <property type="molecule type" value="Genomic_DNA"/>
</dbReference>
<dbReference type="SUPFAM" id="SSF54523">
    <property type="entry name" value="Pili subunits"/>
    <property type="match status" value="1"/>
</dbReference>
<dbReference type="NCBIfam" id="TIGR02532">
    <property type="entry name" value="IV_pilin_GFxxxE"/>
    <property type="match status" value="1"/>
</dbReference>
<comment type="caution">
    <text evidence="3">The sequence shown here is derived from an EMBL/GenBank/DDBJ whole genome shotgun (WGS) entry which is preliminary data.</text>
</comment>
<dbReference type="Gene3D" id="3.30.700.10">
    <property type="entry name" value="Glycoprotein, Type 4 Pilin"/>
    <property type="match status" value="1"/>
</dbReference>
<dbReference type="NCBIfam" id="TIGR04294">
    <property type="entry name" value="pre_pil_HX9DG"/>
    <property type="match status" value="1"/>
</dbReference>
<evidence type="ECO:0000259" key="2">
    <source>
        <dbReference type="Pfam" id="PF07596"/>
    </source>
</evidence>
<dbReference type="PANTHER" id="PTHR30093:SF2">
    <property type="entry name" value="TYPE II SECRETION SYSTEM PROTEIN H"/>
    <property type="match status" value="1"/>
</dbReference>
<dbReference type="AlphaFoldDB" id="A0A5C5YKG3"/>
<evidence type="ECO:0000313" key="4">
    <source>
        <dbReference type="Proteomes" id="UP000318053"/>
    </source>
</evidence>
<keyword evidence="1" id="KW-1133">Transmembrane helix</keyword>
<dbReference type="InterPro" id="IPR012902">
    <property type="entry name" value="N_methyl_site"/>
</dbReference>
<evidence type="ECO:0000313" key="3">
    <source>
        <dbReference type="EMBL" id="TWT75415.1"/>
    </source>
</evidence>
<keyword evidence="1" id="KW-0812">Transmembrane</keyword>
<dbReference type="Pfam" id="PF07963">
    <property type="entry name" value="N_methyl"/>
    <property type="match status" value="1"/>
</dbReference>
<proteinExistence type="predicted"/>
<reference evidence="3 4" key="1">
    <citation type="submission" date="2019-02" db="EMBL/GenBank/DDBJ databases">
        <title>Deep-cultivation of Planctomycetes and their phenomic and genomic characterization uncovers novel biology.</title>
        <authorList>
            <person name="Wiegand S."/>
            <person name="Jogler M."/>
            <person name="Boedeker C."/>
            <person name="Pinto D."/>
            <person name="Vollmers J."/>
            <person name="Rivas-Marin E."/>
            <person name="Kohn T."/>
            <person name="Peeters S.H."/>
            <person name="Heuer A."/>
            <person name="Rast P."/>
            <person name="Oberbeckmann S."/>
            <person name="Bunk B."/>
            <person name="Jeske O."/>
            <person name="Meyerdierks A."/>
            <person name="Storesund J.E."/>
            <person name="Kallscheuer N."/>
            <person name="Luecker S."/>
            <person name="Lage O.M."/>
            <person name="Pohl T."/>
            <person name="Merkel B.J."/>
            <person name="Hornburger P."/>
            <person name="Mueller R.-W."/>
            <person name="Bruemmer F."/>
            <person name="Labrenz M."/>
            <person name="Spormann A.M."/>
            <person name="Op Den Camp H."/>
            <person name="Overmann J."/>
            <person name="Amann R."/>
            <person name="Jetten M.S.M."/>
            <person name="Mascher T."/>
            <person name="Medema M.H."/>
            <person name="Devos D.P."/>
            <person name="Kaster A.-K."/>
            <person name="Ovreas L."/>
            <person name="Rohde M."/>
            <person name="Galperin M.Y."/>
            <person name="Jogler C."/>
        </authorList>
    </citation>
    <scope>NUCLEOTIDE SEQUENCE [LARGE SCALE GENOMIC DNA]</scope>
    <source>
        <strain evidence="3 4">CA85</strain>
    </source>
</reference>
<evidence type="ECO:0000256" key="1">
    <source>
        <dbReference type="SAM" id="Phobius"/>
    </source>
</evidence>
<feature type="domain" description="DUF1559" evidence="2">
    <location>
        <begin position="104"/>
        <end position="268"/>
    </location>
</feature>
<dbReference type="PANTHER" id="PTHR30093">
    <property type="entry name" value="GENERAL SECRETION PATHWAY PROTEIN G"/>
    <property type="match status" value="1"/>
</dbReference>
<dbReference type="InterPro" id="IPR045584">
    <property type="entry name" value="Pilin-like"/>
</dbReference>
<feature type="transmembrane region" description="Helical" evidence="1">
    <location>
        <begin position="79"/>
        <end position="103"/>
    </location>
</feature>
<gene>
    <name evidence="3" type="ORF">CA85_07060</name>
</gene>